<name>A0A6J6L4Q0_9ZZZZ</name>
<feature type="domain" description="PDZ" evidence="2">
    <location>
        <begin position="7"/>
        <end position="56"/>
    </location>
</feature>
<dbReference type="InterPro" id="IPR007549">
    <property type="entry name" value="DUF512"/>
</dbReference>
<dbReference type="Gene3D" id="3.20.20.70">
    <property type="entry name" value="Aldolase class I"/>
    <property type="match status" value="1"/>
</dbReference>
<dbReference type="InterPro" id="IPR036034">
    <property type="entry name" value="PDZ_sf"/>
</dbReference>
<dbReference type="SUPFAM" id="SSF50156">
    <property type="entry name" value="PDZ domain-like"/>
    <property type="match status" value="1"/>
</dbReference>
<sequence>MDSLPEISEVLEASAGARCGLMPGDRIVTVNGVIPRDILEWHRLVDDDEVDLHIVRGRDSMDIQVLREPGEPLGVSISSAVFDRIHTCDNHCEFCFIYQLPKGMRRSLYVKDDDYRLSFLFGNFTTLTRFTESDLERVIDEKLSPLYVSVHSTDPQVRSEMLRNVRGGLSLRWMRLMLEEGIDIRAQIVVCPGVNDGEVLDNTLAGLLECYPQIESIALVPLGLSRFNTESRMRVHSPDEARQVIDIVEKWQSRYASVLGRQPIHLADEFYLVAERSLPQAETYGEYPMLEDGVGLVRSFMDAFSGDGPEVMGRHDGFFASVDVRNPTDYTGAMNPTADTSLRALRPVAVSVAPRPQKTQKPSKPLAIVTGSYGAQMFTRLMEESSLSGVTVVEVVNDHFGGNTAVAGLMTYSDISASLRRFGSDFVYLLPDVCLNGGVFLDGARLDDLQQEFDVEVIPTSGSALRRRIESAQKESADV</sequence>
<dbReference type="InterPro" id="IPR041489">
    <property type="entry name" value="PDZ_6"/>
</dbReference>
<protein>
    <submittedName>
        <fullName evidence="4">Unannotated protein</fullName>
    </submittedName>
</protein>
<dbReference type="InterPro" id="IPR045375">
    <property type="entry name" value="Put_radical_SAM-like_N"/>
</dbReference>
<dbReference type="Pfam" id="PF17820">
    <property type="entry name" value="PDZ_6"/>
    <property type="match status" value="1"/>
</dbReference>
<dbReference type="AlphaFoldDB" id="A0A6J6L4Q0"/>
<reference evidence="4" key="1">
    <citation type="submission" date="2020-05" db="EMBL/GenBank/DDBJ databases">
        <authorList>
            <person name="Chiriac C."/>
            <person name="Salcher M."/>
            <person name="Ghai R."/>
            <person name="Kavagutti S V."/>
        </authorList>
    </citation>
    <scope>NUCLEOTIDE SEQUENCE</scope>
</reference>
<dbReference type="InterPro" id="IPR058240">
    <property type="entry name" value="rSAM_sf"/>
</dbReference>
<dbReference type="Pfam" id="PF04459">
    <property type="entry name" value="DUF512"/>
    <property type="match status" value="2"/>
</dbReference>
<evidence type="ECO:0000259" key="3">
    <source>
        <dbReference type="Pfam" id="PF19238"/>
    </source>
</evidence>
<dbReference type="SUPFAM" id="SSF102114">
    <property type="entry name" value="Radical SAM enzymes"/>
    <property type="match status" value="1"/>
</dbReference>
<evidence type="ECO:0000259" key="1">
    <source>
        <dbReference type="Pfam" id="PF04459"/>
    </source>
</evidence>
<proteinExistence type="predicted"/>
<accession>A0A6J6L4Q0</accession>
<dbReference type="InterPro" id="IPR013785">
    <property type="entry name" value="Aldolase_TIM"/>
</dbReference>
<evidence type="ECO:0000259" key="2">
    <source>
        <dbReference type="Pfam" id="PF17820"/>
    </source>
</evidence>
<feature type="domain" description="Putative radical SAM N-terminal" evidence="3">
    <location>
        <begin position="68"/>
        <end position="217"/>
    </location>
</feature>
<dbReference type="Pfam" id="PF19238">
    <property type="entry name" value="Radical_SAM_2"/>
    <property type="match status" value="1"/>
</dbReference>
<gene>
    <name evidence="4" type="ORF">UFOPK2169_01119</name>
</gene>
<organism evidence="4">
    <name type="scientific">freshwater metagenome</name>
    <dbReference type="NCBI Taxonomy" id="449393"/>
    <lineage>
        <taxon>unclassified sequences</taxon>
        <taxon>metagenomes</taxon>
        <taxon>ecological metagenomes</taxon>
    </lineage>
</organism>
<dbReference type="EMBL" id="CAEZWE010000045">
    <property type="protein sequence ID" value="CAB4656662.1"/>
    <property type="molecule type" value="Genomic_DNA"/>
</dbReference>
<dbReference type="Gene3D" id="2.30.42.10">
    <property type="match status" value="1"/>
</dbReference>
<feature type="domain" description="DUF512" evidence="1">
    <location>
        <begin position="220"/>
        <end position="306"/>
    </location>
</feature>
<feature type="domain" description="DUF512" evidence="1">
    <location>
        <begin position="358"/>
        <end position="460"/>
    </location>
</feature>
<evidence type="ECO:0000313" key="4">
    <source>
        <dbReference type="EMBL" id="CAB4656662.1"/>
    </source>
</evidence>